<evidence type="ECO:0000313" key="1">
    <source>
        <dbReference type="EMBL" id="VVD02591.1"/>
    </source>
</evidence>
<reference evidence="1 2" key="1">
    <citation type="submission" date="2017-07" db="EMBL/GenBank/DDBJ databases">
        <authorList>
            <person name="Talla V."/>
            <person name="Backstrom N."/>
        </authorList>
    </citation>
    <scope>NUCLEOTIDE SEQUENCE [LARGE SCALE GENOMIC DNA]</scope>
</reference>
<dbReference type="AlphaFoldDB" id="A0A5E4QW49"/>
<gene>
    <name evidence="1" type="ORF">LSINAPIS_LOCUS12773</name>
</gene>
<name>A0A5E4QW49_9NEOP</name>
<protein>
    <recommendedName>
        <fullName evidence="3">Protein kinase domain-containing protein</fullName>
    </recommendedName>
</protein>
<proteinExistence type="predicted"/>
<sequence>MESEDVTAAQFQTVFCRMDILPDLIKNIDMDLLISLPFPVGMMELQHMKVAALSNLKACLEQAHMQEQVLMVLEVGTSCEYAVKCVYLNTDQEMAQGYINEVRLLRELQNSDRVIRLFD</sequence>
<dbReference type="Proteomes" id="UP000324832">
    <property type="component" value="Unassembled WGS sequence"/>
</dbReference>
<evidence type="ECO:0008006" key="3">
    <source>
        <dbReference type="Google" id="ProtNLM"/>
    </source>
</evidence>
<dbReference type="Gene3D" id="3.30.200.20">
    <property type="entry name" value="Phosphorylase Kinase, domain 1"/>
    <property type="match status" value="1"/>
</dbReference>
<organism evidence="1 2">
    <name type="scientific">Leptidea sinapis</name>
    <dbReference type="NCBI Taxonomy" id="189913"/>
    <lineage>
        <taxon>Eukaryota</taxon>
        <taxon>Metazoa</taxon>
        <taxon>Ecdysozoa</taxon>
        <taxon>Arthropoda</taxon>
        <taxon>Hexapoda</taxon>
        <taxon>Insecta</taxon>
        <taxon>Pterygota</taxon>
        <taxon>Neoptera</taxon>
        <taxon>Endopterygota</taxon>
        <taxon>Lepidoptera</taxon>
        <taxon>Glossata</taxon>
        <taxon>Ditrysia</taxon>
        <taxon>Papilionoidea</taxon>
        <taxon>Pieridae</taxon>
        <taxon>Dismorphiinae</taxon>
        <taxon>Leptidea</taxon>
    </lineage>
</organism>
<keyword evidence="2" id="KW-1185">Reference proteome</keyword>
<dbReference type="EMBL" id="FZQP02006166">
    <property type="protein sequence ID" value="VVD02591.1"/>
    <property type="molecule type" value="Genomic_DNA"/>
</dbReference>
<evidence type="ECO:0000313" key="2">
    <source>
        <dbReference type="Proteomes" id="UP000324832"/>
    </source>
</evidence>
<accession>A0A5E4QW49</accession>